<dbReference type="AlphaFoldDB" id="A0A7S2WP49"/>
<gene>
    <name evidence="3" type="ORF">QSP1433_LOCUS13439</name>
</gene>
<proteinExistence type="predicted"/>
<feature type="compositionally biased region" description="Acidic residues" evidence="1">
    <location>
        <begin position="92"/>
        <end position="101"/>
    </location>
</feature>
<dbReference type="SUPFAM" id="SSF47923">
    <property type="entry name" value="Ypt/Rab-GAP domain of gyp1p"/>
    <property type="match status" value="1"/>
</dbReference>
<feature type="region of interest" description="Disordered" evidence="1">
    <location>
        <begin position="46"/>
        <end position="74"/>
    </location>
</feature>
<protein>
    <recommendedName>
        <fullName evidence="2">Rab-GAP TBC domain-containing protein</fullName>
    </recommendedName>
</protein>
<accession>A0A7S2WP49</accession>
<dbReference type="EMBL" id="HBHK01021100">
    <property type="protein sequence ID" value="CAD9698080.1"/>
    <property type="molecule type" value="Transcribed_RNA"/>
</dbReference>
<name>A0A7S2WP49_9STRA</name>
<evidence type="ECO:0000313" key="3">
    <source>
        <dbReference type="EMBL" id="CAD9698080.1"/>
    </source>
</evidence>
<feature type="domain" description="Rab-GAP TBC" evidence="2">
    <location>
        <begin position="148"/>
        <end position="360"/>
    </location>
</feature>
<sequence length="778" mass="86665">MAGGTEDEEFDDFLERVLDEAGLSKSAIELKMDKAVDEVDLFDNYDAKQLGSPTGSEHGVSRLGSKDSSQHSASTDRDDFLAWLANEDADFEYEEDSDNGDGDQTIKRQTSDNENDSELLTNLSAELQLGLNETSRSSILNICKKMGKIHKSFRIQVWMCLLGIEADKNGIQVLRNRPRTYSSDHDDEDEEIINAMTETAVLRNAALKSETEEHDRSWVLEENGSTVSQVRTHTRETVRAFSVPASMLDPGLVDVIYVLSSSLLGVPGDQIPLVVAELQRKRILLLQFPEEDSIVKMIVARRAKLLDLAMELHDKEIGEYLSRIAESRVLIPWRWWRCAFAGDLAVSSLLVLWDRLLIDACPENSGDEGPSIASPKTGIGEGCDPRGPLVVYIIIALLIRSKVTILGDESSDPSQASRVLEVLRSGVAALSAHDVVVVCEEARILRASTPLPVIDQAFKEEEKKVPVESIVETSSIAANGDKTSQQKKTMFGGWFSRPKQQEKVQTGHAAKKTSFADRFKLTLGLGDSSADALKRTDAENKARIRHMLKDYFTIVDLEEDGVDQVTDSEEERRGIEESESDEDEFIAATDEDETAQISDVSSNAAPTFEKRTTTESVAHAIATSKYELSGLQQDMHFKLSLLEQVPVAEWNMLPIYFGSGQIGLMLMIYFRIITLKGDGIRRVLAIQPKENGKYTKAELLKNLSNVGGTLTVLCTKHLSQLSQILLYRAEEEGRQRSKRKIKLSFRGEEIEERFRLNTRHVQSLVGLIESQAEMLFCG</sequence>
<dbReference type="Gene3D" id="1.10.472.80">
    <property type="entry name" value="Ypt/Rab-GAP domain of gyp1p, domain 3"/>
    <property type="match status" value="1"/>
</dbReference>
<reference evidence="3" key="1">
    <citation type="submission" date="2021-01" db="EMBL/GenBank/DDBJ databases">
        <authorList>
            <person name="Corre E."/>
            <person name="Pelletier E."/>
            <person name="Niang G."/>
            <person name="Scheremetjew M."/>
            <person name="Finn R."/>
            <person name="Kale V."/>
            <person name="Holt S."/>
            <person name="Cochrane G."/>
            <person name="Meng A."/>
            <person name="Brown T."/>
            <person name="Cohen L."/>
        </authorList>
    </citation>
    <scope>NUCLEOTIDE SEQUENCE</scope>
    <source>
        <strain evidence="3">NY070348D</strain>
    </source>
</reference>
<feature type="region of interest" description="Disordered" evidence="1">
    <location>
        <begin position="564"/>
        <end position="583"/>
    </location>
</feature>
<evidence type="ECO:0000256" key="1">
    <source>
        <dbReference type="SAM" id="MobiDB-lite"/>
    </source>
</evidence>
<dbReference type="InterPro" id="IPR035969">
    <property type="entry name" value="Rab-GAP_TBC_sf"/>
</dbReference>
<evidence type="ECO:0000259" key="2">
    <source>
        <dbReference type="PROSITE" id="PS50086"/>
    </source>
</evidence>
<feature type="region of interest" description="Disordered" evidence="1">
    <location>
        <begin position="92"/>
        <end position="117"/>
    </location>
</feature>
<organism evidence="3">
    <name type="scientific">Mucochytrium quahogii</name>
    <dbReference type="NCBI Taxonomy" id="96639"/>
    <lineage>
        <taxon>Eukaryota</taxon>
        <taxon>Sar</taxon>
        <taxon>Stramenopiles</taxon>
        <taxon>Bigyra</taxon>
        <taxon>Labyrinthulomycetes</taxon>
        <taxon>Thraustochytrida</taxon>
        <taxon>Thraustochytriidae</taxon>
        <taxon>Mucochytrium</taxon>
    </lineage>
</organism>
<feature type="compositionally biased region" description="Basic and acidic residues" evidence="1">
    <location>
        <begin position="64"/>
        <end position="74"/>
    </location>
</feature>
<dbReference type="InterPro" id="IPR000195">
    <property type="entry name" value="Rab-GAP-TBC_dom"/>
</dbReference>
<dbReference type="PROSITE" id="PS50086">
    <property type="entry name" value="TBC_RABGAP"/>
    <property type="match status" value="1"/>
</dbReference>